<dbReference type="STRING" id="1962155.B1813_19785"/>
<dbReference type="AlphaFoldDB" id="A0A1V8ZZ87"/>
<evidence type="ECO:0000313" key="3">
    <source>
        <dbReference type="Proteomes" id="UP000192591"/>
    </source>
</evidence>
<proteinExistence type="predicted"/>
<keyword evidence="3" id="KW-1185">Reference proteome</keyword>
<gene>
    <name evidence="2" type="ORF">B1813_19785</name>
</gene>
<evidence type="ECO:0000313" key="2">
    <source>
        <dbReference type="EMBL" id="OQO90063.1"/>
    </source>
</evidence>
<comment type="caution">
    <text evidence="2">The sequence shown here is derived from an EMBL/GenBank/DDBJ whole genome shotgun (WGS) entry which is preliminary data.</text>
</comment>
<reference evidence="2 3" key="1">
    <citation type="submission" date="2017-02" db="EMBL/GenBank/DDBJ databases">
        <title>Draft genome of Saccharomonospora sp. 154.</title>
        <authorList>
            <person name="Alonso-Carmona G.S."/>
            <person name="De La Haba R."/>
            <person name="Vera-Gargallo B."/>
            <person name="Sandoval-Trujillo A.H."/>
            <person name="Ramirez-Duran N."/>
            <person name="Ventosa A."/>
        </authorList>
    </citation>
    <scope>NUCLEOTIDE SEQUENCE [LARGE SCALE GENOMIC DNA]</scope>
    <source>
        <strain evidence="2 3">LRS4.154</strain>
    </source>
</reference>
<feature type="transmembrane region" description="Helical" evidence="1">
    <location>
        <begin position="181"/>
        <end position="199"/>
    </location>
</feature>
<feature type="transmembrane region" description="Helical" evidence="1">
    <location>
        <begin position="98"/>
        <end position="119"/>
    </location>
</feature>
<sequence length="378" mass="39838">MSTHSQPAVRAYLARVRTALSDLPDAEIDEIVDDVRPHLAEIAEGLGERASVAAMTEELGTPESYAAEVRAAGEYPPAPPAKGAGRAVESGRAVARMALYGMLLGAVIAAFAGGGAAASLDSEPLLLLLLAAPTVAMSVAYLVTRGTAAIAALPEVRAVTAAGRGDKMAPAVRWLRTAGPVWWVLAAIGLVYLGIVLVVKNGSAVALLGLLVLAGLLLWAGPKSGRDRALVAVTLPLSAFVLGAGLGLAGSLIETTRFSELRAEQVPTYYPQGPNGEPLLRYGDQDIDNLYVFDSEGAPLTDVFLYTEDGRPLVVPRHGCDPTTQERIRTGEDNRFPRPHIEQGGYDDYGVPNGYNAHQPFCREVTEVPFTAAIPVPR</sequence>
<feature type="transmembrane region" description="Helical" evidence="1">
    <location>
        <begin position="205"/>
        <end position="222"/>
    </location>
</feature>
<keyword evidence="1" id="KW-0812">Transmembrane</keyword>
<evidence type="ECO:0000256" key="1">
    <source>
        <dbReference type="SAM" id="Phobius"/>
    </source>
</evidence>
<organism evidence="2 3">
    <name type="scientific">Saccharomonospora piscinae</name>
    <dbReference type="NCBI Taxonomy" id="687388"/>
    <lineage>
        <taxon>Bacteria</taxon>
        <taxon>Bacillati</taxon>
        <taxon>Actinomycetota</taxon>
        <taxon>Actinomycetes</taxon>
        <taxon>Pseudonocardiales</taxon>
        <taxon>Pseudonocardiaceae</taxon>
        <taxon>Saccharomonospora</taxon>
    </lineage>
</organism>
<feature type="transmembrane region" description="Helical" evidence="1">
    <location>
        <begin position="125"/>
        <end position="143"/>
    </location>
</feature>
<keyword evidence="1" id="KW-0472">Membrane</keyword>
<name>A0A1V8ZZ87_SACPI</name>
<protein>
    <submittedName>
        <fullName evidence="2">Uncharacterized protein</fullName>
    </submittedName>
</protein>
<feature type="transmembrane region" description="Helical" evidence="1">
    <location>
        <begin position="229"/>
        <end position="253"/>
    </location>
</feature>
<dbReference type="Proteomes" id="UP000192591">
    <property type="component" value="Unassembled WGS sequence"/>
</dbReference>
<dbReference type="Pfam" id="PF22564">
    <property type="entry name" value="HAAS"/>
    <property type="match status" value="1"/>
</dbReference>
<accession>A0A1V8ZZ87</accession>
<dbReference type="RefSeq" id="WP_081194459.1">
    <property type="nucleotide sequence ID" value="NZ_MWIH01000008.1"/>
</dbReference>
<keyword evidence="1" id="KW-1133">Transmembrane helix</keyword>
<dbReference type="EMBL" id="MWIH01000008">
    <property type="protein sequence ID" value="OQO90063.1"/>
    <property type="molecule type" value="Genomic_DNA"/>
</dbReference>